<dbReference type="Pfam" id="PF07728">
    <property type="entry name" value="AAA_5"/>
    <property type="match status" value="1"/>
</dbReference>
<evidence type="ECO:0000313" key="2">
    <source>
        <dbReference type="EMBL" id="OLN22567.1"/>
    </source>
</evidence>
<dbReference type="Proteomes" id="UP000185568">
    <property type="component" value="Unassembled WGS sequence"/>
</dbReference>
<dbReference type="GO" id="GO:0016887">
    <property type="term" value="F:ATP hydrolysis activity"/>
    <property type="evidence" value="ECO:0007669"/>
    <property type="project" value="InterPro"/>
</dbReference>
<dbReference type="InterPro" id="IPR027417">
    <property type="entry name" value="P-loop_NTPase"/>
</dbReference>
<organism evidence="2 3">
    <name type="scientific">Domibacillus antri</name>
    <dbReference type="NCBI Taxonomy" id="1714264"/>
    <lineage>
        <taxon>Bacteria</taxon>
        <taxon>Bacillati</taxon>
        <taxon>Bacillota</taxon>
        <taxon>Bacilli</taxon>
        <taxon>Bacillales</taxon>
        <taxon>Bacillaceae</taxon>
        <taxon>Domibacillus</taxon>
    </lineage>
</organism>
<feature type="domain" description="ATPase dynein-related AAA" evidence="1">
    <location>
        <begin position="215"/>
        <end position="386"/>
    </location>
</feature>
<accession>A0A1Q8Q5F3</accession>
<dbReference type="InterPro" id="IPR011704">
    <property type="entry name" value="ATPase_dyneun-rel_AAA"/>
</dbReference>
<evidence type="ECO:0000259" key="1">
    <source>
        <dbReference type="Pfam" id="PF07728"/>
    </source>
</evidence>
<dbReference type="SUPFAM" id="SSF52540">
    <property type="entry name" value="P-loop containing nucleoside triphosphate hydrolases"/>
    <property type="match status" value="1"/>
</dbReference>
<dbReference type="GO" id="GO:0005524">
    <property type="term" value="F:ATP binding"/>
    <property type="evidence" value="ECO:0007669"/>
    <property type="project" value="InterPro"/>
</dbReference>
<reference evidence="2 3" key="1">
    <citation type="submission" date="2016-12" db="EMBL/GenBank/DDBJ databases">
        <title>Domibacillus antri genome sequencing.</title>
        <authorList>
            <person name="Verma A."/>
            <person name="Krishnamurthi S."/>
        </authorList>
    </citation>
    <scope>NUCLEOTIDE SEQUENCE [LARGE SCALE GENOMIC DNA]</scope>
    <source>
        <strain evidence="2 3">XD80</strain>
    </source>
</reference>
<dbReference type="EMBL" id="MSDU01000016">
    <property type="protein sequence ID" value="OLN22567.1"/>
    <property type="molecule type" value="Genomic_DNA"/>
</dbReference>
<dbReference type="AlphaFoldDB" id="A0A1Q8Q5F3"/>
<keyword evidence="3" id="KW-1185">Reference proteome</keyword>
<sequence length="478" mass="55127">MGGCFIFKRAKELCNKNKQNDYLENVPLFLQRLKNELFWEHMVFSVDSFKRIKKPSKTDAIIVNATVMEPTETGEYHPCPHPLQPGLNWSVSSIISEEKLSAVLVKGTLFEAAYEMQRDKRHLHNLIKFDLETYKDIQLTEKQIQWLKILGKIDRYINLAEDVKEEDDRPTHPWEPEKAVDTLQTLIYHKSEDDLIYDERVIENLLRAIQTNTMVVLSGPSGTGKSSIVSEFAHAIKNAKATFVPVQSGWTDTQDLLGYFNPMDQCFVPTPFMEALADAANDLENLHIICLDEMNLSHVEYYFSEFLSSRENKSSSIRLYSKRYFDIAEKRISSDQVDPESEEFLNAADLVNRYPYKFDIPPNVPFIGTMNMDHTVKSLSPKVIDRSFIIEIDHLDKKQKGQIEKKVQENVLTGCIVVNVETLSRFFTVENAFEKETQEIIDLSQQLDIIANAPLNSWGRKQIAAYLDRIPEQKMTKK</sequence>
<dbReference type="STRING" id="1714264.BTO30_08750"/>
<protein>
    <recommendedName>
        <fullName evidence="1">ATPase dynein-related AAA domain-containing protein</fullName>
    </recommendedName>
</protein>
<gene>
    <name evidence="2" type="ORF">BTO30_08750</name>
</gene>
<dbReference type="Gene3D" id="3.40.50.300">
    <property type="entry name" value="P-loop containing nucleotide triphosphate hydrolases"/>
    <property type="match status" value="1"/>
</dbReference>
<evidence type="ECO:0000313" key="3">
    <source>
        <dbReference type="Proteomes" id="UP000185568"/>
    </source>
</evidence>
<name>A0A1Q8Q5F3_9BACI</name>
<comment type="caution">
    <text evidence="2">The sequence shown here is derived from an EMBL/GenBank/DDBJ whole genome shotgun (WGS) entry which is preliminary data.</text>
</comment>
<proteinExistence type="predicted"/>